<name>A0A4S4A4C0_9FLAO</name>
<keyword evidence="3" id="KW-1185">Reference proteome</keyword>
<dbReference type="EMBL" id="SSNZ01000001">
    <property type="protein sequence ID" value="THF53319.1"/>
    <property type="molecule type" value="Genomic_DNA"/>
</dbReference>
<feature type="transmembrane region" description="Helical" evidence="1">
    <location>
        <begin position="178"/>
        <end position="200"/>
    </location>
</feature>
<feature type="transmembrane region" description="Helical" evidence="1">
    <location>
        <begin position="148"/>
        <end position="172"/>
    </location>
</feature>
<dbReference type="InterPro" id="IPR022134">
    <property type="entry name" value="DUF3667"/>
</dbReference>
<dbReference type="Pfam" id="PF12412">
    <property type="entry name" value="DUF3667"/>
    <property type="match status" value="1"/>
</dbReference>
<dbReference type="RefSeq" id="WP_136401842.1">
    <property type="nucleotide sequence ID" value="NZ_SSNZ01000001.1"/>
</dbReference>
<sequence>MDNCKNCTTAITGKYCSNCGQPAQLKRINAHYIVHEIEHVLHFERGILYTMRELLLQPGKNIREYLSDNRSRLVKPILFIIVTSLIYSFINHYFHIEEAYTAQLSLRKSAVTTMTDWVQKHYGYANIIMGVFIALWIKLFFRKYQYNLFEILVMLCFVIGMGMLMFSVSALLEGLTQIPLFLYVSVVITGYCAWAIGQFFDKTKPANYIKALVAYLLGSITFWILLMILGIVIDLVF</sequence>
<organism evidence="2 3">
    <name type="scientific">Flavobacterium supellecticarium</name>
    <dbReference type="NCBI Taxonomy" id="2565924"/>
    <lineage>
        <taxon>Bacteria</taxon>
        <taxon>Pseudomonadati</taxon>
        <taxon>Bacteroidota</taxon>
        <taxon>Flavobacteriia</taxon>
        <taxon>Flavobacteriales</taxon>
        <taxon>Flavobacteriaceae</taxon>
        <taxon>Flavobacterium</taxon>
    </lineage>
</organism>
<feature type="transmembrane region" description="Helical" evidence="1">
    <location>
        <begin position="73"/>
        <end position="90"/>
    </location>
</feature>
<reference evidence="2 3" key="1">
    <citation type="submission" date="2019-04" db="EMBL/GenBank/DDBJ databases">
        <title>Flavobacterium sp. nov. isolated from construction timber.</title>
        <authorList>
            <person name="Lin S.-Y."/>
            <person name="Chang C.-T."/>
            <person name="Young C.-C."/>
        </authorList>
    </citation>
    <scope>NUCLEOTIDE SEQUENCE [LARGE SCALE GENOMIC DNA]</scope>
    <source>
        <strain evidence="2 3">CC-CTC003</strain>
    </source>
</reference>
<feature type="transmembrane region" description="Helical" evidence="1">
    <location>
        <begin position="122"/>
        <end position="141"/>
    </location>
</feature>
<keyword evidence="1" id="KW-1133">Transmembrane helix</keyword>
<keyword evidence="1" id="KW-0472">Membrane</keyword>
<accession>A0A4S4A4C0</accession>
<evidence type="ECO:0000313" key="2">
    <source>
        <dbReference type="EMBL" id="THF53319.1"/>
    </source>
</evidence>
<evidence type="ECO:0000313" key="3">
    <source>
        <dbReference type="Proteomes" id="UP000307507"/>
    </source>
</evidence>
<feature type="transmembrane region" description="Helical" evidence="1">
    <location>
        <begin position="212"/>
        <end position="233"/>
    </location>
</feature>
<proteinExistence type="predicted"/>
<dbReference type="Proteomes" id="UP000307507">
    <property type="component" value="Unassembled WGS sequence"/>
</dbReference>
<dbReference type="OrthoDB" id="7446256at2"/>
<keyword evidence="1" id="KW-0812">Transmembrane</keyword>
<protein>
    <submittedName>
        <fullName evidence="2">DUF3667 domain-containing protein</fullName>
    </submittedName>
</protein>
<gene>
    <name evidence="2" type="ORF">E6C50_03710</name>
</gene>
<comment type="caution">
    <text evidence="2">The sequence shown here is derived from an EMBL/GenBank/DDBJ whole genome shotgun (WGS) entry which is preliminary data.</text>
</comment>
<evidence type="ECO:0000256" key="1">
    <source>
        <dbReference type="SAM" id="Phobius"/>
    </source>
</evidence>
<dbReference type="AlphaFoldDB" id="A0A4S4A4C0"/>